<reference evidence="9 10" key="1">
    <citation type="submission" date="2015-11" db="EMBL/GenBank/DDBJ databases">
        <title>A Two-component Flavoprotein Monooxygenase System MeaXY Responsible for para-Hydroxylation of 2-Methyl-6-ethylaniline and 2,6-Diethylaniline in Sphingobium baderi DE-13.</title>
        <authorList>
            <person name="Cheng M."/>
            <person name="Meng Q."/>
            <person name="Yang Y."/>
            <person name="Chu C."/>
            <person name="Yan X."/>
            <person name="He J."/>
            <person name="Li S."/>
        </authorList>
    </citation>
    <scope>NUCLEOTIDE SEQUENCE [LARGE SCALE GENOMIC DNA]</scope>
    <source>
        <strain evidence="9 10">DE-13</strain>
    </source>
</reference>
<dbReference type="InterPro" id="IPR007867">
    <property type="entry name" value="GMC_OxRtase_C"/>
</dbReference>
<feature type="domain" description="Glucose-methanol-choline oxidoreductase N-terminal" evidence="8">
    <location>
        <begin position="252"/>
        <end position="266"/>
    </location>
</feature>
<dbReference type="GO" id="GO:0050660">
    <property type="term" value="F:flavin adenine dinucleotide binding"/>
    <property type="evidence" value="ECO:0007669"/>
    <property type="project" value="InterPro"/>
</dbReference>
<dbReference type="RefSeq" id="WP_062067095.1">
    <property type="nucleotide sequence ID" value="NZ_CP013264.1"/>
</dbReference>
<dbReference type="STRING" id="1332080.ATN00_17630"/>
<evidence type="ECO:0000256" key="5">
    <source>
        <dbReference type="PIRSR" id="PIRSR000137-2"/>
    </source>
</evidence>
<dbReference type="PANTHER" id="PTHR11552:SF147">
    <property type="entry name" value="CHOLINE DEHYDROGENASE, MITOCHONDRIAL"/>
    <property type="match status" value="1"/>
</dbReference>
<evidence type="ECO:0000256" key="3">
    <source>
        <dbReference type="ARBA" id="ARBA00022630"/>
    </source>
</evidence>
<evidence type="ECO:0000256" key="4">
    <source>
        <dbReference type="ARBA" id="ARBA00022827"/>
    </source>
</evidence>
<dbReference type="InterPro" id="IPR012132">
    <property type="entry name" value="GMC_OxRdtase"/>
</dbReference>
<evidence type="ECO:0000313" key="9">
    <source>
        <dbReference type="EMBL" id="ALR21843.1"/>
    </source>
</evidence>
<dbReference type="InterPro" id="IPR000172">
    <property type="entry name" value="GMC_OxRdtase_N"/>
</dbReference>
<evidence type="ECO:0000259" key="7">
    <source>
        <dbReference type="PROSITE" id="PS00623"/>
    </source>
</evidence>
<dbReference type="OrthoDB" id="9785276at2"/>
<feature type="binding site" evidence="5">
    <location>
        <position position="82"/>
    </location>
    <ligand>
        <name>FAD</name>
        <dbReference type="ChEBI" id="CHEBI:57692"/>
    </ligand>
</feature>
<dbReference type="PROSITE" id="PS00624">
    <property type="entry name" value="GMC_OXRED_2"/>
    <property type="match status" value="1"/>
</dbReference>
<sequence>MEVFDHVIVGGGTAAGILAWRLTEAGRSICVLEAGPSDSKFYHRVPAGFIKTLFDPDVTWQLASTPNPHSGDRPIQYTQGKVLGGSSSVNGMVYNRGQRADFDHWAQLGNRGWGYDDILPYFRRTERREGEGDDAYRGREGRLGVSTSPWPSAVVDAFIDSAAERGHPYNPDYNGARQEGVGRYQSAIAGGRRASTATAFLHPARRMGAVVRTHALATRILMEGKRASGVAYRQHGETKEVMARRSVILAAGTTNTPKLLQLSGIGPAALLQRHGIPVLHALPGVGENFHDHYSPRLVVRLREGVDSLNAHVRGLPLVGQVLRWMSGRPSILALSPALVHVFGRSDPAFDMTDYSLVFTPGSYKQGFIGRLDDFPGMTCGAWQMRPESRGHVRIASADPMDVPLLDPDYLGVEKDRAVLIAALREARAILSAAPLAPMIEGELFPGPDVQSDDEWLDFARQYGNSSYHLVGTAKMGPASDPMTVVDDRLRVHGLDGLRVVDASIIPVIPSANTYAATMMIAEKASDMILSDA</sequence>
<dbReference type="Pfam" id="PF05199">
    <property type="entry name" value="GMC_oxred_C"/>
    <property type="match status" value="1"/>
</dbReference>
<dbReference type="SUPFAM" id="SSF54373">
    <property type="entry name" value="FAD-linked reductases, C-terminal domain"/>
    <property type="match status" value="1"/>
</dbReference>
<keyword evidence="10" id="KW-1185">Reference proteome</keyword>
<evidence type="ECO:0000256" key="1">
    <source>
        <dbReference type="ARBA" id="ARBA00001974"/>
    </source>
</evidence>
<dbReference type="KEGG" id="sbd:ATN00_17630"/>
<dbReference type="PROSITE" id="PS00623">
    <property type="entry name" value="GMC_OXRED_1"/>
    <property type="match status" value="1"/>
</dbReference>
<dbReference type="Gene3D" id="3.30.560.10">
    <property type="entry name" value="Glucose Oxidase, domain 3"/>
    <property type="match status" value="1"/>
</dbReference>
<accession>A0A0S3F2G9</accession>
<proteinExistence type="inferred from homology"/>
<dbReference type="EMBL" id="CP013264">
    <property type="protein sequence ID" value="ALR21843.1"/>
    <property type="molecule type" value="Genomic_DNA"/>
</dbReference>
<feature type="binding site" evidence="5">
    <location>
        <begin position="90"/>
        <end position="93"/>
    </location>
    <ligand>
        <name>FAD</name>
        <dbReference type="ChEBI" id="CHEBI:57692"/>
    </ligand>
</feature>
<name>A0A0S3F2G9_9SPHN</name>
<dbReference type="Pfam" id="PF00732">
    <property type="entry name" value="GMC_oxred_N"/>
    <property type="match status" value="1"/>
</dbReference>
<evidence type="ECO:0000256" key="2">
    <source>
        <dbReference type="ARBA" id="ARBA00010790"/>
    </source>
</evidence>
<gene>
    <name evidence="9" type="ORF">ATN00_17630</name>
</gene>
<keyword evidence="4 5" id="KW-0274">FAD</keyword>
<dbReference type="PIRSF" id="PIRSF000137">
    <property type="entry name" value="Alcohol_oxidase"/>
    <property type="match status" value="1"/>
</dbReference>
<evidence type="ECO:0000256" key="6">
    <source>
        <dbReference type="RuleBase" id="RU003968"/>
    </source>
</evidence>
<dbReference type="SUPFAM" id="SSF51905">
    <property type="entry name" value="FAD/NAD(P)-binding domain"/>
    <property type="match status" value="1"/>
</dbReference>
<dbReference type="PANTHER" id="PTHR11552">
    <property type="entry name" value="GLUCOSE-METHANOL-CHOLINE GMC OXIDOREDUCTASE"/>
    <property type="match status" value="1"/>
</dbReference>
<dbReference type="GO" id="GO:0016614">
    <property type="term" value="F:oxidoreductase activity, acting on CH-OH group of donors"/>
    <property type="evidence" value="ECO:0007669"/>
    <property type="project" value="InterPro"/>
</dbReference>
<evidence type="ECO:0000259" key="8">
    <source>
        <dbReference type="PROSITE" id="PS00624"/>
    </source>
</evidence>
<feature type="domain" description="Glucose-methanol-choline oxidoreductase N-terminal" evidence="7">
    <location>
        <begin position="80"/>
        <end position="103"/>
    </location>
</feature>
<evidence type="ECO:0000313" key="10">
    <source>
        <dbReference type="Proteomes" id="UP000056968"/>
    </source>
</evidence>
<protein>
    <submittedName>
        <fullName evidence="9">Choline dehydrogenase</fullName>
    </submittedName>
</protein>
<dbReference type="Gene3D" id="3.50.50.60">
    <property type="entry name" value="FAD/NAD(P)-binding domain"/>
    <property type="match status" value="1"/>
</dbReference>
<comment type="cofactor">
    <cofactor evidence="1 5">
        <name>FAD</name>
        <dbReference type="ChEBI" id="CHEBI:57692"/>
    </cofactor>
</comment>
<comment type="similarity">
    <text evidence="2 6">Belongs to the GMC oxidoreductase family.</text>
</comment>
<organism evidence="9 10">
    <name type="scientific">Sphingobium baderi</name>
    <dbReference type="NCBI Taxonomy" id="1332080"/>
    <lineage>
        <taxon>Bacteria</taxon>
        <taxon>Pseudomonadati</taxon>
        <taxon>Pseudomonadota</taxon>
        <taxon>Alphaproteobacteria</taxon>
        <taxon>Sphingomonadales</taxon>
        <taxon>Sphingomonadaceae</taxon>
        <taxon>Sphingobium</taxon>
    </lineage>
</organism>
<dbReference type="Proteomes" id="UP000056968">
    <property type="component" value="Chromosome"/>
</dbReference>
<dbReference type="InterPro" id="IPR036188">
    <property type="entry name" value="FAD/NAD-bd_sf"/>
</dbReference>
<keyword evidence="3 6" id="KW-0285">Flavoprotein</keyword>
<dbReference type="AlphaFoldDB" id="A0A0S3F2G9"/>